<evidence type="ECO:0000313" key="12">
    <source>
        <dbReference type="EMBL" id="RNA12507.1"/>
    </source>
</evidence>
<protein>
    <submittedName>
        <fullName evidence="12">Chymotrypsin-like protease CTRL-1</fullName>
    </submittedName>
</protein>
<keyword evidence="8" id="KW-1015">Disulfide bond</keyword>
<dbReference type="EMBL" id="REGN01005671">
    <property type="protein sequence ID" value="RNA12507.1"/>
    <property type="molecule type" value="Genomic_DNA"/>
</dbReference>
<dbReference type="CDD" id="cd00190">
    <property type="entry name" value="Tryp_SPc"/>
    <property type="match status" value="1"/>
</dbReference>
<evidence type="ECO:0000256" key="6">
    <source>
        <dbReference type="ARBA" id="ARBA00022825"/>
    </source>
</evidence>
<dbReference type="AlphaFoldDB" id="A0A3M7QM37"/>
<organism evidence="12 13">
    <name type="scientific">Brachionus plicatilis</name>
    <name type="common">Marine rotifer</name>
    <name type="synonym">Brachionus muelleri</name>
    <dbReference type="NCBI Taxonomy" id="10195"/>
    <lineage>
        <taxon>Eukaryota</taxon>
        <taxon>Metazoa</taxon>
        <taxon>Spiralia</taxon>
        <taxon>Gnathifera</taxon>
        <taxon>Rotifera</taxon>
        <taxon>Eurotatoria</taxon>
        <taxon>Monogononta</taxon>
        <taxon>Pseudotrocha</taxon>
        <taxon>Ploima</taxon>
        <taxon>Brachionidae</taxon>
        <taxon>Brachionus</taxon>
    </lineage>
</organism>
<feature type="chain" id="PRO_5018039914" evidence="10">
    <location>
        <begin position="26"/>
        <end position="302"/>
    </location>
</feature>
<evidence type="ECO:0000256" key="1">
    <source>
        <dbReference type="ARBA" id="ARBA00004613"/>
    </source>
</evidence>
<evidence type="ECO:0000256" key="9">
    <source>
        <dbReference type="RuleBase" id="RU363034"/>
    </source>
</evidence>
<dbReference type="InterPro" id="IPR033116">
    <property type="entry name" value="TRYPSIN_SER"/>
</dbReference>
<feature type="domain" description="Peptidase S1" evidence="11">
    <location>
        <begin position="54"/>
        <end position="300"/>
    </location>
</feature>
<keyword evidence="5 9" id="KW-0378">Hydrolase</keyword>
<dbReference type="OrthoDB" id="8440449at2759"/>
<keyword evidence="7" id="KW-0865">Zymogen</keyword>
<keyword evidence="2" id="KW-0964">Secreted</keyword>
<dbReference type="SUPFAM" id="SSF50494">
    <property type="entry name" value="Trypsin-like serine proteases"/>
    <property type="match status" value="1"/>
</dbReference>
<comment type="subcellular location">
    <subcellularLocation>
        <location evidence="1">Secreted</location>
    </subcellularLocation>
</comment>
<dbReference type="InterPro" id="IPR043504">
    <property type="entry name" value="Peptidase_S1_PA_chymotrypsin"/>
</dbReference>
<evidence type="ECO:0000256" key="10">
    <source>
        <dbReference type="SAM" id="SignalP"/>
    </source>
</evidence>
<evidence type="ECO:0000256" key="2">
    <source>
        <dbReference type="ARBA" id="ARBA00022525"/>
    </source>
</evidence>
<reference evidence="12 13" key="1">
    <citation type="journal article" date="2018" name="Sci. Rep.">
        <title>Genomic signatures of local adaptation to the degree of environmental predictability in rotifers.</title>
        <authorList>
            <person name="Franch-Gras L."/>
            <person name="Hahn C."/>
            <person name="Garcia-Roger E.M."/>
            <person name="Carmona M.J."/>
            <person name="Serra M."/>
            <person name="Gomez A."/>
        </authorList>
    </citation>
    <scope>NUCLEOTIDE SEQUENCE [LARGE SCALE GENOMIC DNA]</scope>
    <source>
        <strain evidence="12">HYR1</strain>
    </source>
</reference>
<dbReference type="FunFam" id="2.40.10.10:FF:000146">
    <property type="entry name" value="Serine protease 53"/>
    <property type="match status" value="1"/>
</dbReference>
<evidence type="ECO:0000256" key="4">
    <source>
        <dbReference type="ARBA" id="ARBA00022729"/>
    </source>
</evidence>
<keyword evidence="13" id="KW-1185">Reference proteome</keyword>
<dbReference type="InterPro" id="IPR018114">
    <property type="entry name" value="TRYPSIN_HIS"/>
</dbReference>
<keyword evidence="3 9" id="KW-0645">Protease</keyword>
<evidence type="ECO:0000256" key="3">
    <source>
        <dbReference type="ARBA" id="ARBA00022670"/>
    </source>
</evidence>
<dbReference type="GO" id="GO:0006508">
    <property type="term" value="P:proteolysis"/>
    <property type="evidence" value="ECO:0007669"/>
    <property type="project" value="UniProtKB-KW"/>
</dbReference>
<dbReference type="Pfam" id="PF00089">
    <property type="entry name" value="Trypsin"/>
    <property type="match status" value="1"/>
</dbReference>
<sequence length="302" mass="34743">MFFTELLIFFAALNTILVLFFQSKGFDQSNNYQVNETLNDFNFSCGITNSHARIINGFSTKPHFWPWIVSLRTKNSFFNTFSSHFCAGTVIDHFTILTAAHCVKNLNAKKLVIIAGIYNLKDKIQESNIFYVDNFEYHSLYNITQYDIALLKISKKLLFNEKFGPICLPPEWMNTKFLLNKTLTLIGWGSTDGFRDSKSLANSLQQTSLKAINGNYKCSEFVYYDAQKIICAIDEEEMRESNACYGDSGGPLMIQLENKWYIIGITSFIISDRNGHCNRLYPSYYTNVNSYIDWINQTAKIL</sequence>
<evidence type="ECO:0000313" key="13">
    <source>
        <dbReference type="Proteomes" id="UP000276133"/>
    </source>
</evidence>
<dbReference type="InterPro" id="IPR001254">
    <property type="entry name" value="Trypsin_dom"/>
</dbReference>
<evidence type="ECO:0000256" key="8">
    <source>
        <dbReference type="ARBA" id="ARBA00023157"/>
    </source>
</evidence>
<dbReference type="PRINTS" id="PR00722">
    <property type="entry name" value="CHYMOTRYPSIN"/>
</dbReference>
<proteinExistence type="predicted"/>
<dbReference type="STRING" id="10195.A0A3M7QM37"/>
<evidence type="ECO:0000256" key="7">
    <source>
        <dbReference type="ARBA" id="ARBA00023145"/>
    </source>
</evidence>
<dbReference type="PROSITE" id="PS50240">
    <property type="entry name" value="TRYPSIN_DOM"/>
    <property type="match status" value="1"/>
</dbReference>
<keyword evidence="6 9" id="KW-0720">Serine protease</keyword>
<dbReference type="PROSITE" id="PS00134">
    <property type="entry name" value="TRYPSIN_HIS"/>
    <property type="match status" value="1"/>
</dbReference>
<dbReference type="Proteomes" id="UP000276133">
    <property type="component" value="Unassembled WGS sequence"/>
</dbReference>
<dbReference type="Gene3D" id="2.40.10.10">
    <property type="entry name" value="Trypsin-like serine proteases"/>
    <property type="match status" value="1"/>
</dbReference>
<gene>
    <name evidence="12" type="ORF">BpHYR1_046106</name>
</gene>
<comment type="caution">
    <text evidence="12">The sequence shown here is derived from an EMBL/GenBank/DDBJ whole genome shotgun (WGS) entry which is preliminary data.</text>
</comment>
<dbReference type="GO" id="GO:0004252">
    <property type="term" value="F:serine-type endopeptidase activity"/>
    <property type="evidence" value="ECO:0007669"/>
    <property type="project" value="InterPro"/>
</dbReference>
<dbReference type="PROSITE" id="PS00135">
    <property type="entry name" value="TRYPSIN_SER"/>
    <property type="match status" value="1"/>
</dbReference>
<dbReference type="InterPro" id="IPR009003">
    <property type="entry name" value="Peptidase_S1_PA"/>
</dbReference>
<name>A0A3M7QM37_BRAPC</name>
<dbReference type="SMART" id="SM00020">
    <property type="entry name" value="Tryp_SPc"/>
    <property type="match status" value="1"/>
</dbReference>
<dbReference type="GO" id="GO:0005576">
    <property type="term" value="C:extracellular region"/>
    <property type="evidence" value="ECO:0007669"/>
    <property type="project" value="UniProtKB-SubCell"/>
</dbReference>
<feature type="signal peptide" evidence="10">
    <location>
        <begin position="1"/>
        <end position="25"/>
    </location>
</feature>
<evidence type="ECO:0000256" key="5">
    <source>
        <dbReference type="ARBA" id="ARBA00022801"/>
    </source>
</evidence>
<dbReference type="PANTHER" id="PTHR24250">
    <property type="entry name" value="CHYMOTRYPSIN-RELATED"/>
    <property type="match status" value="1"/>
</dbReference>
<dbReference type="InterPro" id="IPR001314">
    <property type="entry name" value="Peptidase_S1A"/>
</dbReference>
<keyword evidence="4 10" id="KW-0732">Signal</keyword>
<evidence type="ECO:0000259" key="11">
    <source>
        <dbReference type="PROSITE" id="PS50240"/>
    </source>
</evidence>
<accession>A0A3M7QM37</accession>